<protein>
    <submittedName>
        <fullName evidence="2">DUF4864 domain-containing protein</fullName>
    </submittedName>
</protein>
<dbReference type="RefSeq" id="WP_189639994.1">
    <property type="nucleotide sequence ID" value="NZ_BMZF01000003.1"/>
</dbReference>
<sequence>MKNLIISIVMMFCAAFPLHAQNKDIEGVISNQFKAFQMDDFEGAYEFASPNIQRMYGDVERFTQMVTNGYPMVHRPSRIEFKEQQEKGGVTYQYVYIIDQQGRGFIAEYAMIEMENGWKINGVDIQRSKDIGA</sequence>
<accession>A0ABQ3D398</accession>
<dbReference type="EMBL" id="BMZF01000003">
    <property type="protein sequence ID" value="GHA50975.1"/>
    <property type="molecule type" value="Genomic_DNA"/>
</dbReference>
<comment type="caution">
    <text evidence="2">The sequence shown here is derived from an EMBL/GenBank/DDBJ whole genome shotgun (WGS) entry which is preliminary data.</text>
</comment>
<proteinExistence type="predicted"/>
<evidence type="ECO:0000313" key="2">
    <source>
        <dbReference type="EMBL" id="GHA50975.1"/>
    </source>
</evidence>
<name>A0ABQ3D398_9RHOB</name>
<dbReference type="Pfam" id="PF16156">
    <property type="entry name" value="DUF4864"/>
    <property type="match status" value="1"/>
</dbReference>
<evidence type="ECO:0000313" key="3">
    <source>
        <dbReference type="Proteomes" id="UP000634455"/>
    </source>
</evidence>
<dbReference type="Proteomes" id="UP000634455">
    <property type="component" value="Unassembled WGS sequence"/>
</dbReference>
<feature type="chain" id="PRO_5046023857" evidence="1">
    <location>
        <begin position="21"/>
        <end position="133"/>
    </location>
</feature>
<keyword evidence="3" id="KW-1185">Reference proteome</keyword>
<organism evidence="2 3">
    <name type="scientific">Paramylibacter ulvae</name>
    <dbReference type="NCBI Taxonomy" id="1651968"/>
    <lineage>
        <taxon>Bacteria</taxon>
        <taxon>Pseudomonadati</taxon>
        <taxon>Pseudomonadota</taxon>
        <taxon>Alphaproteobacteria</taxon>
        <taxon>Rhodobacterales</taxon>
        <taxon>Paracoccaceae</taxon>
        <taxon>Paramylibacter</taxon>
    </lineage>
</organism>
<dbReference type="InterPro" id="IPR032347">
    <property type="entry name" value="DUF4864"/>
</dbReference>
<feature type="signal peptide" evidence="1">
    <location>
        <begin position="1"/>
        <end position="20"/>
    </location>
</feature>
<reference evidence="3" key="1">
    <citation type="journal article" date="2019" name="Int. J. Syst. Evol. Microbiol.">
        <title>The Global Catalogue of Microorganisms (GCM) 10K type strain sequencing project: providing services to taxonomists for standard genome sequencing and annotation.</title>
        <authorList>
            <consortium name="The Broad Institute Genomics Platform"/>
            <consortium name="The Broad Institute Genome Sequencing Center for Infectious Disease"/>
            <person name="Wu L."/>
            <person name="Ma J."/>
        </authorList>
    </citation>
    <scope>NUCLEOTIDE SEQUENCE [LARGE SCALE GENOMIC DNA]</scope>
    <source>
        <strain evidence="3">KCTC 32465</strain>
    </source>
</reference>
<keyword evidence="1" id="KW-0732">Signal</keyword>
<gene>
    <name evidence="2" type="ORF">GCM10008927_15300</name>
</gene>
<evidence type="ECO:0000256" key="1">
    <source>
        <dbReference type="SAM" id="SignalP"/>
    </source>
</evidence>